<keyword evidence="1" id="KW-0808">Transferase</keyword>
<dbReference type="Gene3D" id="3.40.50.620">
    <property type="entry name" value="HUPs"/>
    <property type="match status" value="1"/>
</dbReference>
<evidence type="ECO:0000259" key="3">
    <source>
        <dbReference type="Pfam" id="PF01467"/>
    </source>
</evidence>
<reference evidence="4" key="1">
    <citation type="submission" date="2020-04" db="EMBL/GenBank/DDBJ databases">
        <authorList>
            <person name="Zhang T."/>
        </authorList>
    </citation>
    <scope>NUCLEOTIDE SEQUENCE</scope>
    <source>
        <strain evidence="4">HKST-UBA15</strain>
    </source>
</reference>
<evidence type="ECO:0000256" key="1">
    <source>
        <dbReference type="ARBA" id="ARBA00022679"/>
    </source>
</evidence>
<dbReference type="GO" id="GO:0016779">
    <property type="term" value="F:nucleotidyltransferase activity"/>
    <property type="evidence" value="ECO:0007669"/>
    <property type="project" value="UniProtKB-KW"/>
</dbReference>
<dbReference type="EMBL" id="JAGQLL010000006">
    <property type="protein sequence ID" value="MCA9379666.1"/>
    <property type="molecule type" value="Genomic_DNA"/>
</dbReference>
<organism evidence="4 5">
    <name type="scientific">Candidatus Dojkabacteria bacterium</name>
    <dbReference type="NCBI Taxonomy" id="2099670"/>
    <lineage>
        <taxon>Bacteria</taxon>
        <taxon>Candidatus Dojkabacteria</taxon>
    </lineage>
</organism>
<dbReference type="SUPFAM" id="SSF52374">
    <property type="entry name" value="Nucleotidylyl transferase"/>
    <property type="match status" value="1"/>
</dbReference>
<feature type="domain" description="Cytidyltransferase-like" evidence="3">
    <location>
        <begin position="22"/>
        <end position="113"/>
    </location>
</feature>
<evidence type="ECO:0000313" key="5">
    <source>
        <dbReference type="Proteomes" id="UP000745577"/>
    </source>
</evidence>
<dbReference type="InterPro" id="IPR014729">
    <property type="entry name" value="Rossmann-like_a/b/a_fold"/>
</dbReference>
<dbReference type="InterPro" id="IPR004821">
    <property type="entry name" value="Cyt_trans-like"/>
</dbReference>
<evidence type="ECO:0000256" key="2">
    <source>
        <dbReference type="ARBA" id="ARBA00022695"/>
    </source>
</evidence>
<dbReference type="Pfam" id="PF01467">
    <property type="entry name" value="CTP_transf_like"/>
    <property type="match status" value="1"/>
</dbReference>
<accession>A0A955L0Q4</accession>
<sequence>MSKIINDKDVIKIFKEHEVVLITGSFDVLHLGHLRFFSSVKTQISNDVKVLLVILSDNEIQRRKGTNRPIFNQDERAEALSHLETIDYIHKWQSSWEDLRKFVVEMQPEYLAVVEGDPGIVNKKEVIESIGGKLIIVKKTDDFSSSGIIQKLGL</sequence>
<name>A0A955L0Q4_9BACT</name>
<reference evidence="4" key="2">
    <citation type="journal article" date="2021" name="Microbiome">
        <title>Successional dynamics and alternative stable states in a saline activated sludge microbial community over 9 years.</title>
        <authorList>
            <person name="Wang Y."/>
            <person name="Ye J."/>
            <person name="Ju F."/>
            <person name="Liu L."/>
            <person name="Boyd J.A."/>
            <person name="Deng Y."/>
            <person name="Parks D.H."/>
            <person name="Jiang X."/>
            <person name="Yin X."/>
            <person name="Woodcroft B.J."/>
            <person name="Tyson G.W."/>
            <person name="Hugenholtz P."/>
            <person name="Polz M.F."/>
            <person name="Zhang T."/>
        </authorList>
    </citation>
    <scope>NUCLEOTIDE SEQUENCE</scope>
    <source>
        <strain evidence="4">HKST-UBA15</strain>
    </source>
</reference>
<protein>
    <submittedName>
        <fullName evidence="4">Adenylyltransferase/cytidyltransferase family protein</fullName>
    </submittedName>
</protein>
<dbReference type="NCBIfam" id="TIGR00125">
    <property type="entry name" value="cyt_tran_rel"/>
    <property type="match status" value="1"/>
</dbReference>
<dbReference type="InterPro" id="IPR050385">
    <property type="entry name" value="Archaeal_FAD_synthase"/>
</dbReference>
<dbReference type="Proteomes" id="UP000745577">
    <property type="component" value="Unassembled WGS sequence"/>
</dbReference>
<dbReference type="PANTHER" id="PTHR43793">
    <property type="entry name" value="FAD SYNTHASE"/>
    <property type="match status" value="1"/>
</dbReference>
<proteinExistence type="predicted"/>
<dbReference type="PANTHER" id="PTHR43793:SF1">
    <property type="entry name" value="FAD SYNTHASE"/>
    <property type="match status" value="1"/>
</dbReference>
<evidence type="ECO:0000313" key="4">
    <source>
        <dbReference type="EMBL" id="MCA9379666.1"/>
    </source>
</evidence>
<keyword evidence="2 4" id="KW-0548">Nucleotidyltransferase</keyword>
<dbReference type="AlphaFoldDB" id="A0A955L0Q4"/>
<gene>
    <name evidence="4" type="ORF">KC675_00645</name>
</gene>
<comment type="caution">
    <text evidence="4">The sequence shown here is derived from an EMBL/GenBank/DDBJ whole genome shotgun (WGS) entry which is preliminary data.</text>
</comment>